<keyword evidence="5" id="KW-0472">Membrane</keyword>
<dbReference type="EMBL" id="UINC01003367">
    <property type="protein sequence ID" value="SVA05698.1"/>
    <property type="molecule type" value="Genomic_DNA"/>
</dbReference>
<dbReference type="PANTHER" id="PTHR30222:SF17">
    <property type="entry name" value="SPERMIDINE_PUTRESCINE-BINDING PERIPLASMIC PROTEIN"/>
    <property type="match status" value="1"/>
</dbReference>
<reference evidence="6" key="1">
    <citation type="submission" date="2018-05" db="EMBL/GenBank/DDBJ databases">
        <authorList>
            <person name="Lanie J.A."/>
            <person name="Ng W.-L."/>
            <person name="Kazmierczak K.M."/>
            <person name="Andrzejewski T.M."/>
            <person name="Davidsen T.M."/>
            <person name="Wayne K.J."/>
            <person name="Tettelin H."/>
            <person name="Glass J.I."/>
            <person name="Rusch D."/>
            <person name="Podicherti R."/>
            <person name="Tsui H.-C.T."/>
            <person name="Winkler M.E."/>
        </authorList>
    </citation>
    <scope>NUCLEOTIDE SEQUENCE</scope>
</reference>
<dbReference type="Pfam" id="PF13416">
    <property type="entry name" value="SBP_bac_8"/>
    <property type="match status" value="1"/>
</dbReference>
<feature type="transmembrane region" description="Helical" evidence="5">
    <location>
        <begin position="28"/>
        <end position="48"/>
    </location>
</feature>
<proteinExistence type="predicted"/>
<dbReference type="InterPro" id="IPR001188">
    <property type="entry name" value="Sperm_putr-bd"/>
</dbReference>
<keyword evidence="5" id="KW-0812">Transmembrane</keyword>
<dbReference type="InterPro" id="IPR006059">
    <property type="entry name" value="SBP"/>
</dbReference>
<keyword evidence="2" id="KW-0813">Transport</keyword>
<evidence type="ECO:0000256" key="3">
    <source>
        <dbReference type="ARBA" id="ARBA00022729"/>
    </source>
</evidence>
<evidence type="ECO:0000256" key="4">
    <source>
        <dbReference type="ARBA" id="ARBA00022764"/>
    </source>
</evidence>
<accession>A0A381SQU4</accession>
<organism evidence="6">
    <name type="scientific">marine metagenome</name>
    <dbReference type="NCBI Taxonomy" id="408172"/>
    <lineage>
        <taxon>unclassified sequences</taxon>
        <taxon>metagenomes</taxon>
        <taxon>ecological metagenomes</taxon>
    </lineage>
</organism>
<keyword evidence="3" id="KW-0732">Signal</keyword>
<sequence length="374" mass="42016">MNVDNVDLYSEPINIIHGDTMKKFLKELWLKSILAFLGVFILIPQVVFSEEIRVLNWKGYGTDEKWAVDIFSSETGIKVVHDYFNSEQEMMTKLRTTPGYYDVVLINSAFTKQVQSEGLISLINSNKIKNYSDLSPGMAKNPSLANNGNVYGVAWVWGVTSFAVDSTVFNNLPDTIEVLWDPKYKGKVSVRDDAVEIIQLTAIATGQDINNPSNLDIIREKLIKLKPQIRTYWSSEDQWNQFFSADEFDIATYWSGSASRSKTAFKLPVEFIIPKEGAIGWLDGLSIATDAPNRSGAHKFIDWMIDPKFYVKWDTDVGAPASANAKANSMLPASAFNRAVLGNPVKVSKVQFMGPMPDGLREKMLEIWQEVKAM</sequence>
<evidence type="ECO:0000256" key="5">
    <source>
        <dbReference type="SAM" id="Phobius"/>
    </source>
</evidence>
<dbReference type="GO" id="GO:0015846">
    <property type="term" value="P:polyamine transport"/>
    <property type="evidence" value="ECO:0007669"/>
    <property type="project" value="InterPro"/>
</dbReference>
<evidence type="ECO:0000256" key="2">
    <source>
        <dbReference type="ARBA" id="ARBA00022448"/>
    </source>
</evidence>
<dbReference type="GO" id="GO:0019808">
    <property type="term" value="F:polyamine binding"/>
    <property type="evidence" value="ECO:0007669"/>
    <property type="project" value="InterPro"/>
</dbReference>
<dbReference type="PANTHER" id="PTHR30222">
    <property type="entry name" value="SPERMIDINE/PUTRESCINE-BINDING PERIPLASMIC PROTEIN"/>
    <property type="match status" value="1"/>
</dbReference>
<dbReference type="Gene3D" id="3.40.190.10">
    <property type="entry name" value="Periplasmic binding protein-like II"/>
    <property type="match status" value="2"/>
</dbReference>
<comment type="subcellular location">
    <subcellularLocation>
        <location evidence="1">Periplasm</location>
    </subcellularLocation>
</comment>
<protein>
    <submittedName>
        <fullName evidence="6">Uncharacterized protein</fullName>
    </submittedName>
</protein>
<evidence type="ECO:0000256" key="1">
    <source>
        <dbReference type="ARBA" id="ARBA00004418"/>
    </source>
</evidence>
<dbReference type="PRINTS" id="PR00909">
    <property type="entry name" value="SPERMDNBNDNG"/>
</dbReference>
<keyword evidence="5" id="KW-1133">Transmembrane helix</keyword>
<evidence type="ECO:0000313" key="6">
    <source>
        <dbReference type="EMBL" id="SVA05698.1"/>
    </source>
</evidence>
<dbReference type="AlphaFoldDB" id="A0A381SQU4"/>
<dbReference type="GO" id="GO:0042597">
    <property type="term" value="C:periplasmic space"/>
    <property type="evidence" value="ECO:0007669"/>
    <property type="project" value="UniProtKB-SubCell"/>
</dbReference>
<keyword evidence="4" id="KW-0574">Periplasm</keyword>
<dbReference type="SUPFAM" id="SSF53850">
    <property type="entry name" value="Periplasmic binding protein-like II"/>
    <property type="match status" value="1"/>
</dbReference>
<gene>
    <name evidence="6" type="ORF">METZ01_LOCUS58552</name>
</gene>
<name>A0A381SQU4_9ZZZZ</name>